<protein>
    <submittedName>
        <fullName evidence="1">Uncharacterized protein</fullName>
    </submittedName>
</protein>
<organism evidence="1">
    <name type="scientific">marine sediment metagenome</name>
    <dbReference type="NCBI Taxonomy" id="412755"/>
    <lineage>
        <taxon>unclassified sequences</taxon>
        <taxon>metagenomes</taxon>
        <taxon>ecological metagenomes</taxon>
    </lineage>
</organism>
<dbReference type="AlphaFoldDB" id="A0A0F8YHY6"/>
<name>A0A0F8YHY6_9ZZZZ</name>
<sequence length="94" mass="10149">MTCLDNFNLPPGLAPSGIPGNSRKEVAVGWAMEKAQELVGETLDNLCGVSISLQDAFDDGPEEAQHDICNVQDRLEEAQVKLDTALNILGRILE</sequence>
<gene>
    <name evidence="1" type="ORF">LCGC14_2817850</name>
</gene>
<dbReference type="EMBL" id="LAZR01053321">
    <property type="protein sequence ID" value="KKK81002.1"/>
    <property type="molecule type" value="Genomic_DNA"/>
</dbReference>
<evidence type="ECO:0000313" key="1">
    <source>
        <dbReference type="EMBL" id="KKK81002.1"/>
    </source>
</evidence>
<comment type="caution">
    <text evidence="1">The sequence shown here is derived from an EMBL/GenBank/DDBJ whole genome shotgun (WGS) entry which is preliminary data.</text>
</comment>
<proteinExistence type="predicted"/>
<reference evidence="1" key="1">
    <citation type="journal article" date="2015" name="Nature">
        <title>Complex archaea that bridge the gap between prokaryotes and eukaryotes.</title>
        <authorList>
            <person name="Spang A."/>
            <person name="Saw J.H."/>
            <person name="Jorgensen S.L."/>
            <person name="Zaremba-Niedzwiedzka K."/>
            <person name="Martijn J."/>
            <person name="Lind A.E."/>
            <person name="van Eijk R."/>
            <person name="Schleper C."/>
            <person name="Guy L."/>
            <person name="Ettema T.J."/>
        </authorList>
    </citation>
    <scope>NUCLEOTIDE SEQUENCE</scope>
</reference>
<accession>A0A0F8YHY6</accession>